<dbReference type="Gene3D" id="3.30.565.10">
    <property type="entry name" value="Histidine kinase-like ATPase, C-terminal domain"/>
    <property type="match status" value="1"/>
</dbReference>
<keyword evidence="12" id="KW-0175">Coiled coil</keyword>
<dbReference type="Pfam" id="PF00072">
    <property type="entry name" value="Response_reg"/>
    <property type="match status" value="1"/>
</dbReference>
<gene>
    <name evidence="16" type="ORF">EDC56_1904</name>
</gene>
<dbReference type="CDD" id="cd00082">
    <property type="entry name" value="HisKA"/>
    <property type="match status" value="1"/>
</dbReference>
<evidence type="ECO:0000256" key="1">
    <source>
        <dbReference type="ARBA" id="ARBA00000085"/>
    </source>
</evidence>
<keyword evidence="13" id="KW-0812">Transmembrane</keyword>
<feature type="transmembrane region" description="Helical" evidence="13">
    <location>
        <begin position="134"/>
        <end position="153"/>
    </location>
</feature>
<feature type="domain" description="Histidine kinase" evidence="14">
    <location>
        <begin position="384"/>
        <end position="608"/>
    </location>
</feature>
<dbReference type="Pfam" id="PF02518">
    <property type="entry name" value="HATPase_c"/>
    <property type="match status" value="1"/>
</dbReference>
<keyword evidence="13" id="KW-0472">Membrane</keyword>
<dbReference type="Gene3D" id="3.40.50.2300">
    <property type="match status" value="1"/>
</dbReference>
<dbReference type="CDD" id="cd16922">
    <property type="entry name" value="HATPase_EvgS-ArcB-TorS-like"/>
    <property type="match status" value="1"/>
</dbReference>
<name>A0A3N2DP35_9GAMM</name>
<evidence type="ECO:0000256" key="9">
    <source>
        <dbReference type="ARBA" id="ARBA00064003"/>
    </source>
</evidence>
<sequence>MTNRLKPLLLITMNGLAYSYRQNDMTYNKKISNDSRYCRNMPSTGSIQSPHHSLPVWLTTAFILACLLPTLLAITDIVIPSQFIPVLSNQSHATPHPGLFQQYILILWVVFLVALFTTIIAINRYLLIRDLNSILLAAALLIAASFSIIYLFIGERVTSQQLPNHAVATLSWSLERSFSAVALITAATLILHNKLSCQLNNGSTATQKINNRQLFSTLCFITIIIGYLLASHSTNVTQWLIESRYSRRFFSLLPLLLYVVAGLYLLPQIYRKQHSIFVQTLVISMLAQVLAELHMSFASRELFDKHYNTAYFLRAFAFTLPLFGLLFDHFHLYKNMAGELILRQRAEQHMQDEIAEHERTEARLIKAQTAAEQASRAKSNFLATMSHEIRTPMNGILGMSKLLLRTNLDHTQKGFVTTLAESGNGLMMVLNDILDISKIEAGRMELSHAPFNLQQLGRSVYRLMLSSAEDKGLKFNYHFDNNCPQELLGDIGKVRQMMINLLSNAIKFTDEGSIHFSIRGRPLEDSKQPLQTIIIEVSDTGIGIDSDAIEQLFKSFSQIDNSSTRNYGGTGLGLSICQKLAHLMQGEIRVDSRKGAGSTFTIEVNMTLASVNDVIANATKTGATLNPHNINLSPLIDPTHLVMQELQQSAAQQAVCQPNTRLPPTEKSPERFNCGNNQCSDRLHLLLVEDTVINQLVASTLLEDEGYIVDVANNGLEALDILSRQFYDLVLMDCLMPVQDGYETTREIRRIESSLQLSPVPIIALTASALTETRERCRTAGMNRYVSKPIDEAELLMLINELLTEHPARPEAPELQAMLIANTTNPSNH</sequence>
<dbReference type="InterPro" id="IPR003661">
    <property type="entry name" value="HisK_dim/P_dom"/>
</dbReference>
<dbReference type="AlphaFoldDB" id="A0A3N2DP35"/>
<evidence type="ECO:0000256" key="4">
    <source>
        <dbReference type="ARBA" id="ARBA00022679"/>
    </source>
</evidence>
<dbReference type="PROSITE" id="PS50110">
    <property type="entry name" value="RESPONSE_REGULATORY"/>
    <property type="match status" value="1"/>
</dbReference>
<keyword evidence="3 11" id="KW-0597">Phosphoprotein</keyword>
<keyword evidence="6 16" id="KW-0418">Kinase</keyword>
<evidence type="ECO:0000256" key="10">
    <source>
        <dbReference type="ARBA" id="ARBA00068150"/>
    </source>
</evidence>
<evidence type="ECO:0000256" key="6">
    <source>
        <dbReference type="ARBA" id="ARBA00022777"/>
    </source>
</evidence>
<feature type="modified residue" description="4-aspartylphosphate" evidence="11">
    <location>
        <position position="733"/>
    </location>
</feature>
<feature type="domain" description="Response regulatory" evidence="15">
    <location>
        <begin position="684"/>
        <end position="803"/>
    </location>
</feature>
<evidence type="ECO:0000313" key="16">
    <source>
        <dbReference type="EMBL" id="ROS01462.1"/>
    </source>
</evidence>
<dbReference type="InterPro" id="IPR001789">
    <property type="entry name" value="Sig_transdc_resp-reg_receiver"/>
</dbReference>
<reference evidence="16 17" key="1">
    <citation type="submission" date="2018-11" db="EMBL/GenBank/DDBJ databases">
        <title>Genomic Encyclopedia of Type Strains, Phase IV (KMG-IV): sequencing the most valuable type-strain genomes for metagenomic binning, comparative biology and taxonomic classification.</title>
        <authorList>
            <person name="Goeker M."/>
        </authorList>
    </citation>
    <scope>NUCLEOTIDE SEQUENCE [LARGE SCALE GENOMIC DNA]</scope>
    <source>
        <strain evidence="16 17">DSM 100316</strain>
    </source>
</reference>
<dbReference type="InterPro" id="IPR005467">
    <property type="entry name" value="His_kinase_dom"/>
</dbReference>
<dbReference type="CDD" id="cd17546">
    <property type="entry name" value="REC_hyHK_CKI1_RcsC-like"/>
    <property type="match status" value="1"/>
</dbReference>
<dbReference type="InterPro" id="IPR036097">
    <property type="entry name" value="HisK_dim/P_sf"/>
</dbReference>
<dbReference type="Gene3D" id="1.10.287.130">
    <property type="match status" value="1"/>
</dbReference>
<dbReference type="PRINTS" id="PR00344">
    <property type="entry name" value="BCTRLSENSOR"/>
</dbReference>
<feature type="coiled-coil region" evidence="12">
    <location>
        <begin position="343"/>
        <end position="377"/>
    </location>
</feature>
<dbReference type="SUPFAM" id="SSF52172">
    <property type="entry name" value="CheY-like"/>
    <property type="match status" value="1"/>
</dbReference>
<dbReference type="RefSeq" id="WP_123712251.1">
    <property type="nucleotide sequence ID" value="NZ_RKHR01000004.1"/>
</dbReference>
<dbReference type="Proteomes" id="UP000275394">
    <property type="component" value="Unassembled WGS sequence"/>
</dbReference>
<feature type="transmembrane region" description="Helical" evidence="13">
    <location>
        <begin position="99"/>
        <end position="122"/>
    </location>
</feature>
<feature type="transmembrane region" description="Helical" evidence="13">
    <location>
        <begin position="213"/>
        <end position="229"/>
    </location>
</feature>
<dbReference type="FunFam" id="1.10.287.130:FF:000002">
    <property type="entry name" value="Two-component osmosensing histidine kinase"/>
    <property type="match status" value="1"/>
</dbReference>
<proteinExistence type="predicted"/>
<evidence type="ECO:0000259" key="14">
    <source>
        <dbReference type="PROSITE" id="PS50109"/>
    </source>
</evidence>
<dbReference type="GO" id="GO:0005524">
    <property type="term" value="F:ATP binding"/>
    <property type="evidence" value="ECO:0007669"/>
    <property type="project" value="UniProtKB-KW"/>
</dbReference>
<dbReference type="PANTHER" id="PTHR45339:SF1">
    <property type="entry name" value="HYBRID SIGNAL TRANSDUCTION HISTIDINE KINASE J"/>
    <property type="match status" value="1"/>
</dbReference>
<dbReference type="InterPro" id="IPR011006">
    <property type="entry name" value="CheY-like_superfamily"/>
</dbReference>
<accession>A0A3N2DP35</accession>
<dbReference type="GO" id="GO:0000155">
    <property type="term" value="F:phosphorelay sensor kinase activity"/>
    <property type="evidence" value="ECO:0007669"/>
    <property type="project" value="InterPro"/>
</dbReference>
<dbReference type="SMART" id="SM00387">
    <property type="entry name" value="HATPase_c"/>
    <property type="match status" value="1"/>
</dbReference>
<evidence type="ECO:0000256" key="3">
    <source>
        <dbReference type="ARBA" id="ARBA00022553"/>
    </source>
</evidence>
<keyword evidence="17" id="KW-1185">Reference proteome</keyword>
<comment type="subunit">
    <text evidence="9">At low DSF concentrations, interacts with RpfF.</text>
</comment>
<evidence type="ECO:0000256" key="5">
    <source>
        <dbReference type="ARBA" id="ARBA00022741"/>
    </source>
</evidence>
<dbReference type="OrthoDB" id="6187449at2"/>
<comment type="caution">
    <text evidence="16">The sequence shown here is derived from an EMBL/GenBank/DDBJ whole genome shotgun (WGS) entry which is preliminary data.</text>
</comment>
<evidence type="ECO:0000256" key="11">
    <source>
        <dbReference type="PROSITE-ProRule" id="PRU00169"/>
    </source>
</evidence>
<dbReference type="InterPro" id="IPR004358">
    <property type="entry name" value="Sig_transdc_His_kin-like_C"/>
</dbReference>
<evidence type="ECO:0000313" key="17">
    <source>
        <dbReference type="Proteomes" id="UP000275394"/>
    </source>
</evidence>
<dbReference type="Pfam" id="PF00512">
    <property type="entry name" value="HisKA"/>
    <property type="match status" value="1"/>
</dbReference>
<dbReference type="EMBL" id="RKHR01000004">
    <property type="protein sequence ID" value="ROS01462.1"/>
    <property type="molecule type" value="Genomic_DNA"/>
</dbReference>
<dbReference type="InterPro" id="IPR036890">
    <property type="entry name" value="HATPase_C_sf"/>
</dbReference>
<comment type="catalytic activity">
    <reaction evidence="1">
        <text>ATP + protein L-histidine = ADP + protein N-phospho-L-histidine.</text>
        <dbReference type="EC" id="2.7.13.3"/>
    </reaction>
</comment>
<feature type="transmembrane region" description="Helical" evidence="13">
    <location>
        <begin position="249"/>
        <end position="267"/>
    </location>
</feature>
<dbReference type="PANTHER" id="PTHR45339">
    <property type="entry name" value="HYBRID SIGNAL TRANSDUCTION HISTIDINE KINASE J"/>
    <property type="match status" value="1"/>
</dbReference>
<dbReference type="InterPro" id="IPR003594">
    <property type="entry name" value="HATPase_dom"/>
</dbReference>
<keyword evidence="5" id="KW-0547">Nucleotide-binding</keyword>
<evidence type="ECO:0000256" key="13">
    <source>
        <dbReference type="SAM" id="Phobius"/>
    </source>
</evidence>
<dbReference type="SMART" id="SM00388">
    <property type="entry name" value="HisKA"/>
    <property type="match status" value="1"/>
</dbReference>
<dbReference type="FunFam" id="3.30.565.10:FF:000010">
    <property type="entry name" value="Sensor histidine kinase RcsC"/>
    <property type="match status" value="1"/>
</dbReference>
<dbReference type="PROSITE" id="PS50109">
    <property type="entry name" value="HIS_KIN"/>
    <property type="match status" value="1"/>
</dbReference>
<keyword evidence="13" id="KW-1133">Transmembrane helix</keyword>
<feature type="transmembrane region" description="Helical" evidence="13">
    <location>
        <begin position="56"/>
        <end position="79"/>
    </location>
</feature>
<feature type="transmembrane region" description="Helical" evidence="13">
    <location>
        <begin position="274"/>
        <end position="291"/>
    </location>
</feature>
<evidence type="ECO:0000256" key="2">
    <source>
        <dbReference type="ARBA" id="ARBA00012438"/>
    </source>
</evidence>
<organism evidence="16 17">
    <name type="scientific">Sinobacterium caligoides</name>
    <dbReference type="NCBI Taxonomy" id="933926"/>
    <lineage>
        <taxon>Bacteria</taxon>
        <taxon>Pseudomonadati</taxon>
        <taxon>Pseudomonadota</taxon>
        <taxon>Gammaproteobacteria</taxon>
        <taxon>Cellvibrionales</taxon>
        <taxon>Spongiibacteraceae</taxon>
        <taxon>Sinobacterium</taxon>
    </lineage>
</organism>
<evidence type="ECO:0000256" key="12">
    <source>
        <dbReference type="SAM" id="Coils"/>
    </source>
</evidence>
<dbReference type="SUPFAM" id="SSF47384">
    <property type="entry name" value="Homodimeric domain of signal transducing histidine kinase"/>
    <property type="match status" value="1"/>
</dbReference>
<evidence type="ECO:0000256" key="7">
    <source>
        <dbReference type="ARBA" id="ARBA00022840"/>
    </source>
</evidence>
<keyword evidence="4" id="KW-0808">Transferase</keyword>
<protein>
    <recommendedName>
        <fullName evidence="10">Sensory/regulatory protein RpfC</fullName>
        <ecNumber evidence="2">2.7.13.3</ecNumber>
    </recommendedName>
</protein>
<dbReference type="SUPFAM" id="SSF55874">
    <property type="entry name" value="ATPase domain of HSP90 chaperone/DNA topoisomerase II/histidine kinase"/>
    <property type="match status" value="1"/>
</dbReference>
<feature type="transmembrane region" description="Helical" evidence="13">
    <location>
        <begin position="311"/>
        <end position="333"/>
    </location>
</feature>
<dbReference type="SMART" id="SM00448">
    <property type="entry name" value="REC"/>
    <property type="match status" value="1"/>
</dbReference>
<keyword evidence="8" id="KW-0902">Two-component regulatory system</keyword>
<evidence type="ECO:0000259" key="15">
    <source>
        <dbReference type="PROSITE" id="PS50110"/>
    </source>
</evidence>
<keyword evidence="7" id="KW-0067">ATP-binding</keyword>
<dbReference type="EC" id="2.7.13.3" evidence="2"/>
<evidence type="ECO:0000256" key="8">
    <source>
        <dbReference type="ARBA" id="ARBA00023012"/>
    </source>
</evidence>